<keyword evidence="3" id="KW-1185">Reference proteome</keyword>
<protein>
    <submittedName>
        <fullName evidence="2">Uncharacterized protein</fullName>
    </submittedName>
</protein>
<evidence type="ECO:0000256" key="1">
    <source>
        <dbReference type="SAM" id="SignalP"/>
    </source>
</evidence>
<evidence type="ECO:0000313" key="3">
    <source>
        <dbReference type="Proteomes" id="UP000092460"/>
    </source>
</evidence>
<reference evidence="3" key="1">
    <citation type="submission" date="2015-01" db="EMBL/GenBank/DDBJ databases">
        <authorList>
            <person name="Aksoy S."/>
            <person name="Warren W."/>
            <person name="Wilson R.K."/>
        </authorList>
    </citation>
    <scope>NUCLEOTIDE SEQUENCE [LARGE SCALE GENOMIC DNA]</scope>
    <source>
        <strain evidence="3">IAEA</strain>
    </source>
</reference>
<dbReference type="VEuPathDB" id="VectorBase:GPPI045642"/>
<feature type="signal peptide" evidence="1">
    <location>
        <begin position="1"/>
        <end position="19"/>
    </location>
</feature>
<accession>A0A1B0C060</accession>
<evidence type="ECO:0000313" key="2">
    <source>
        <dbReference type="EnsemblMetazoa" id="GPPI045642-PA"/>
    </source>
</evidence>
<dbReference type="EMBL" id="JXJN01023470">
    <property type="status" value="NOT_ANNOTATED_CDS"/>
    <property type="molecule type" value="Genomic_DNA"/>
</dbReference>
<name>A0A1B0C060_9MUSC</name>
<proteinExistence type="predicted"/>
<feature type="chain" id="PRO_5008405277" evidence="1">
    <location>
        <begin position="20"/>
        <end position="246"/>
    </location>
</feature>
<dbReference type="EnsemblMetazoa" id="GPPI045642-RA">
    <property type="protein sequence ID" value="GPPI045642-PA"/>
    <property type="gene ID" value="GPPI045642"/>
</dbReference>
<organism evidence="2 3">
    <name type="scientific">Glossina palpalis gambiensis</name>
    <dbReference type="NCBI Taxonomy" id="67801"/>
    <lineage>
        <taxon>Eukaryota</taxon>
        <taxon>Metazoa</taxon>
        <taxon>Ecdysozoa</taxon>
        <taxon>Arthropoda</taxon>
        <taxon>Hexapoda</taxon>
        <taxon>Insecta</taxon>
        <taxon>Pterygota</taxon>
        <taxon>Neoptera</taxon>
        <taxon>Endopterygota</taxon>
        <taxon>Diptera</taxon>
        <taxon>Brachycera</taxon>
        <taxon>Muscomorpha</taxon>
        <taxon>Hippoboscoidea</taxon>
        <taxon>Glossinidae</taxon>
        <taxon>Glossina</taxon>
    </lineage>
</organism>
<dbReference type="Proteomes" id="UP000092460">
    <property type="component" value="Unassembled WGS sequence"/>
</dbReference>
<sequence length="246" mass="27002">MVAKIAVILILEVYGAVDGDERDFEHSPTVAVSENVRVLSCCSAIDGDIAGIVGHYLISSLVKDVFEAVDYTGYWRQSSNELPPPLNYDLFADAVAVVVAVAAAVAAAVASKYDDVKLAVGPTTDDERPYNRPAVPVTDDDDDLMQSNLANYKGEFGAVSVNNVIIRLASLKRLTVPLSARKGVKNYKTPVAYKYNRTVSLICEIIPTRMYIEIYIYIHLFANKYHKCNRKSVEQHNLIAVTASVL</sequence>
<keyword evidence="1" id="KW-0732">Signal</keyword>
<dbReference type="AlphaFoldDB" id="A0A1B0C060"/>
<reference evidence="2" key="2">
    <citation type="submission" date="2020-05" db="UniProtKB">
        <authorList>
            <consortium name="EnsemblMetazoa"/>
        </authorList>
    </citation>
    <scope>IDENTIFICATION</scope>
    <source>
        <strain evidence="2">IAEA</strain>
    </source>
</reference>